<organism evidence="1 2">
    <name type="scientific">Ruegeria marina</name>
    <dbReference type="NCBI Taxonomy" id="639004"/>
    <lineage>
        <taxon>Bacteria</taxon>
        <taxon>Pseudomonadati</taxon>
        <taxon>Pseudomonadota</taxon>
        <taxon>Alphaproteobacteria</taxon>
        <taxon>Rhodobacterales</taxon>
        <taxon>Roseobacteraceae</taxon>
        <taxon>Ruegeria</taxon>
    </lineage>
</organism>
<proteinExistence type="predicted"/>
<evidence type="ECO:0000313" key="2">
    <source>
        <dbReference type="Proteomes" id="UP000199628"/>
    </source>
</evidence>
<name>A0A1G7DG88_9RHOB</name>
<dbReference type="EMBL" id="FMZV01000021">
    <property type="protein sequence ID" value="SDE50532.1"/>
    <property type="molecule type" value="Genomic_DNA"/>
</dbReference>
<evidence type="ECO:0000313" key="1">
    <source>
        <dbReference type="EMBL" id="SDE50532.1"/>
    </source>
</evidence>
<evidence type="ECO:0008006" key="3">
    <source>
        <dbReference type="Google" id="ProtNLM"/>
    </source>
</evidence>
<keyword evidence="2" id="KW-1185">Reference proteome</keyword>
<sequence>MFHNPNSYRTMPLGIVVRRTPGVTRWAAYAWRAAAILPGARDADWVELRREGEAVEFHAATLTLELHGSDTEAYAHGLAARVPSVYVVMRQPEDGERPLDMVLVTASPYEAQDYCDNGEDIVEKVPMTTGLVAWVQDFVDAFHKEEEFVKRQRDKTRVDLKQDGIGDPRVAKPADIYASPRLKRERLI</sequence>
<accession>A0A1G7DG88</accession>
<dbReference type="AlphaFoldDB" id="A0A1G7DG88"/>
<dbReference type="Pfam" id="PF11749">
    <property type="entry name" value="DUF3305"/>
    <property type="match status" value="1"/>
</dbReference>
<dbReference type="Proteomes" id="UP000199628">
    <property type="component" value="Unassembled WGS sequence"/>
</dbReference>
<dbReference type="STRING" id="639004.SAMN04488239_12127"/>
<dbReference type="InterPro" id="IPR021736">
    <property type="entry name" value="DUF3305"/>
</dbReference>
<reference evidence="2" key="1">
    <citation type="submission" date="2016-10" db="EMBL/GenBank/DDBJ databases">
        <authorList>
            <person name="Varghese N."/>
            <person name="Submissions S."/>
        </authorList>
    </citation>
    <scope>NUCLEOTIDE SEQUENCE [LARGE SCALE GENOMIC DNA]</scope>
    <source>
        <strain evidence="2">CGMCC 1.9108</strain>
    </source>
</reference>
<protein>
    <recommendedName>
        <fullName evidence="3">Molybdopterin-guanine dinucleotide biosynthesis protein MobA</fullName>
    </recommendedName>
</protein>
<gene>
    <name evidence="1" type="ORF">SAMN04488239_12127</name>
</gene>